<evidence type="ECO:0000313" key="2">
    <source>
        <dbReference type="Proteomes" id="UP000027222"/>
    </source>
</evidence>
<protein>
    <submittedName>
        <fullName evidence="1">Uncharacterized protein</fullName>
    </submittedName>
</protein>
<reference evidence="2" key="1">
    <citation type="journal article" date="2014" name="Proc. Natl. Acad. Sci. U.S.A.">
        <title>Extensive sampling of basidiomycete genomes demonstrates inadequacy of the white-rot/brown-rot paradigm for wood decay fungi.</title>
        <authorList>
            <person name="Riley R."/>
            <person name="Salamov A.A."/>
            <person name="Brown D.W."/>
            <person name="Nagy L.G."/>
            <person name="Floudas D."/>
            <person name="Held B.W."/>
            <person name="Levasseur A."/>
            <person name="Lombard V."/>
            <person name="Morin E."/>
            <person name="Otillar R."/>
            <person name="Lindquist E.A."/>
            <person name="Sun H."/>
            <person name="LaButti K.M."/>
            <person name="Schmutz J."/>
            <person name="Jabbour D."/>
            <person name="Luo H."/>
            <person name="Baker S.E."/>
            <person name="Pisabarro A.G."/>
            <person name="Walton J.D."/>
            <person name="Blanchette R.A."/>
            <person name="Henrissat B."/>
            <person name="Martin F."/>
            <person name="Cullen D."/>
            <person name="Hibbett D.S."/>
            <person name="Grigoriev I.V."/>
        </authorList>
    </citation>
    <scope>NUCLEOTIDE SEQUENCE [LARGE SCALE GENOMIC DNA]</scope>
    <source>
        <strain evidence="2">CBS 339.88</strain>
    </source>
</reference>
<dbReference type="AlphaFoldDB" id="A0A067TRU0"/>
<keyword evidence="2" id="KW-1185">Reference proteome</keyword>
<proteinExistence type="predicted"/>
<dbReference type="EMBL" id="KL142367">
    <property type="protein sequence ID" value="KDR85896.1"/>
    <property type="molecule type" value="Genomic_DNA"/>
</dbReference>
<dbReference type="HOGENOM" id="CLU_2038238_0_0_1"/>
<sequence>MIMAFFDSFSPEPVPMVGLGRQLFLDLILEGSAMRYVSPHGCLDLLNVGGWFRSSLCFSSYVQPHGVFWFLLPLVLEPAPTLGLGRQLCAWGSAQPELAWLSLSSNLTLEGGSGPDGHERR</sequence>
<accession>A0A067TRU0</accession>
<dbReference type="Proteomes" id="UP000027222">
    <property type="component" value="Unassembled WGS sequence"/>
</dbReference>
<evidence type="ECO:0000313" key="1">
    <source>
        <dbReference type="EMBL" id="KDR85896.1"/>
    </source>
</evidence>
<organism evidence="1 2">
    <name type="scientific">Galerina marginata (strain CBS 339.88)</name>
    <dbReference type="NCBI Taxonomy" id="685588"/>
    <lineage>
        <taxon>Eukaryota</taxon>
        <taxon>Fungi</taxon>
        <taxon>Dikarya</taxon>
        <taxon>Basidiomycota</taxon>
        <taxon>Agaricomycotina</taxon>
        <taxon>Agaricomycetes</taxon>
        <taxon>Agaricomycetidae</taxon>
        <taxon>Agaricales</taxon>
        <taxon>Agaricineae</taxon>
        <taxon>Strophariaceae</taxon>
        <taxon>Galerina</taxon>
    </lineage>
</organism>
<name>A0A067TRU0_GALM3</name>
<gene>
    <name evidence="1" type="ORF">GALMADRAFT_391528</name>
</gene>